<feature type="transmembrane region" description="Helical" evidence="9">
    <location>
        <begin position="234"/>
        <end position="258"/>
    </location>
</feature>
<evidence type="ECO:0000256" key="8">
    <source>
        <dbReference type="ARBA" id="ARBA00025323"/>
    </source>
</evidence>
<accession>A0A328ATN8</accession>
<evidence type="ECO:0000256" key="7">
    <source>
        <dbReference type="ARBA" id="ARBA00023136"/>
    </source>
</evidence>
<comment type="subunit">
    <text evidence="2">The complex is composed of two ATP-binding proteins (CysA), two transmembrane proteins (CysT and CysW) and a solute-binding protein (CysP).</text>
</comment>
<feature type="transmembrane region" description="Helical" evidence="9">
    <location>
        <begin position="96"/>
        <end position="117"/>
    </location>
</feature>
<keyword evidence="12" id="KW-1185">Reference proteome</keyword>
<dbReference type="NCBIfam" id="TIGR00969">
    <property type="entry name" value="3a0106s02"/>
    <property type="match status" value="1"/>
</dbReference>
<evidence type="ECO:0000256" key="1">
    <source>
        <dbReference type="ARBA" id="ARBA00004651"/>
    </source>
</evidence>
<keyword evidence="3 9" id="KW-0813">Transport</keyword>
<gene>
    <name evidence="11" type="primary">cysT</name>
    <name evidence="11" type="ORF">DJ017_10095</name>
</gene>
<protein>
    <recommendedName>
        <fullName evidence="9">Sulfate transport system permease protein CysT</fullName>
    </recommendedName>
</protein>
<dbReference type="OrthoDB" id="9804629at2"/>
<feature type="transmembrane region" description="Helical" evidence="9">
    <location>
        <begin position="6"/>
        <end position="29"/>
    </location>
</feature>
<dbReference type="GO" id="GO:0015419">
    <property type="term" value="F:ABC-type sulfate transporter activity"/>
    <property type="evidence" value="ECO:0007669"/>
    <property type="project" value="UniProtKB-UniRule"/>
</dbReference>
<feature type="domain" description="ABC transmembrane type-1" evidence="10">
    <location>
        <begin position="52"/>
        <end position="255"/>
    </location>
</feature>
<evidence type="ECO:0000313" key="12">
    <source>
        <dbReference type="Proteomes" id="UP000249254"/>
    </source>
</evidence>
<dbReference type="PROSITE" id="PS50928">
    <property type="entry name" value="ABC_TM1"/>
    <property type="match status" value="1"/>
</dbReference>
<dbReference type="NCBIfam" id="TIGR02139">
    <property type="entry name" value="permease_CysT"/>
    <property type="match status" value="1"/>
</dbReference>
<evidence type="ECO:0000256" key="9">
    <source>
        <dbReference type="RuleBase" id="RU366001"/>
    </source>
</evidence>
<evidence type="ECO:0000256" key="3">
    <source>
        <dbReference type="ARBA" id="ARBA00022448"/>
    </source>
</evidence>
<feature type="transmembrane region" description="Helical" evidence="9">
    <location>
        <begin position="129"/>
        <end position="148"/>
    </location>
</feature>
<dbReference type="PANTHER" id="PTHR30406">
    <property type="entry name" value="SULFATE TRANSPORT SYSTEM PERMEASE PROTEIN"/>
    <property type="match status" value="1"/>
</dbReference>
<comment type="function">
    <text evidence="9">Part of the ABC transporter complex (TC 3.A.1.6.1) involved in sulfate/thiosulfate import.</text>
</comment>
<organism evidence="11 12">
    <name type="scientific">Phenylobacterium soli</name>
    <dbReference type="NCBI Taxonomy" id="2170551"/>
    <lineage>
        <taxon>Bacteria</taxon>
        <taxon>Pseudomonadati</taxon>
        <taxon>Pseudomonadota</taxon>
        <taxon>Alphaproteobacteria</taxon>
        <taxon>Caulobacterales</taxon>
        <taxon>Caulobacteraceae</taxon>
        <taxon>Phenylobacterium</taxon>
    </lineage>
</organism>
<evidence type="ECO:0000256" key="6">
    <source>
        <dbReference type="ARBA" id="ARBA00023032"/>
    </source>
</evidence>
<reference evidence="12" key="1">
    <citation type="submission" date="2018-05" db="EMBL/GenBank/DDBJ databases">
        <authorList>
            <person name="Li X."/>
        </authorList>
    </citation>
    <scope>NUCLEOTIDE SEQUENCE [LARGE SCALE GENOMIC DNA]</scope>
    <source>
        <strain evidence="12">LX32</strain>
    </source>
</reference>
<keyword evidence="6 9" id="KW-0764">Sulfate transport</keyword>
<feature type="transmembrane region" description="Helical" evidence="9">
    <location>
        <begin position="50"/>
        <end position="76"/>
    </location>
</feature>
<keyword evidence="4 9" id="KW-0812">Transmembrane</keyword>
<dbReference type="Proteomes" id="UP000249254">
    <property type="component" value="Unassembled WGS sequence"/>
</dbReference>
<dbReference type="AlphaFoldDB" id="A0A328ATN8"/>
<dbReference type="Pfam" id="PF00528">
    <property type="entry name" value="BPD_transp_1"/>
    <property type="match status" value="1"/>
</dbReference>
<evidence type="ECO:0000256" key="4">
    <source>
        <dbReference type="ARBA" id="ARBA00022692"/>
    </source>
</evidence>
<dbReference type="SUPFAM" id="SSF161098">
    <property type="entry name" value="MetI-like"/>
    <property type="match status" value="1"/>
</dbReference>
<dbReference type="PANTHER" id="PTHR30406:SF8">
    <property type="entry name" value="SULFATE TRANSPORT SYSTEM PERMEASE PROTEIN CYST"/>
    <property type="match status" value="1"/>
</dbReference>
<comment type="function">
    <text evidence="8">Part of the ABC transporter complex CysAWTP (TC 3.A.1.6.1) involved in sulfate/thiosulfate import. Probably responsible for the translocation of the substrate across the membrane.</text>
</comment>
<dbReference type="FunFam" id="1.10.3720.10:FF:000004">
    <property type="entry name" value="Sulfate transport system permease protein CysT"/>
    <property type="match status" value="1"/>
</dbReference>
<evidence type="ECO:0000313" key="11">
    <source>
        <dbReference type="EMBL" id="RAK56298.1"/>
    </source>
</evidence>
<evidence type="ECO:0000259" key="10">
    <source>
        <dbReference type="PROSITE" id="PS50928"/>
    </source>
</evidence>
<dbReference type="EMBL" id="QFYQ01000001">
    <property type="protein sequence ID" value="RAK56298.1"/>
    <property type="molecule type" value="Genomic_DNA"/>
</dbReference>
<dbReference type="InterPro" id="IPR011865">
    <property type="entry name" value="CysT_permease"/>
</dbReference>
<evidence type="ECO:0000256" key="2">
    <source>
        <dbReference type="ARBA" id="ARBA00011779"/>
    </source>
</evidence>
<sequence length="268" mass="27980">MLPGFGLSLGITLAYLGLIVLLPLAALAIRPWELGLSGVWRTLTDERVAAALRLSFGLSALAALLNAPLGLLIAWTLSRYAFPGRRLLDALVDLPFALPTAVAGIALTAIYAPNGPLGALAAKVGIKTAYSPLGIFIALVFIGLPFVVRSLQPVLQDLDREVEEAAQTLGATAFQRVSRVVLPALGPALISGVSLAFARAVGEYGSVVFIAGNMPMKTEIAPLLIVIKLEQYDYAGAAAVGLAMVAISFGGLIVINAVQTWLAGRGRR</sequence>
<dbReference type="InterPro" id="IPR005667">
    <property type="entry name" value="Sulph_transpt2"/>
</dbReference>
<dbReference type="InterPro" id="IPR035906">
    <property type="entry name" value="MetI-like_sf"/>
</dbReference>
<keyword evidence="7 9" id="KW-0472">Membrane</keyword>
<keyword evidence="5 9" id="KW-1133">Transmembrane helix</keyword>
<comment type="caution">
    <text evidence="9">Lacks conserved residue(s) required for the propagation of feature annotation.</text>
</comment>
<comment type="similarity">
    <text evidence="9">Belongs to the binding-protein-dependent transport system permease family. CysTW subfamily.</text>
</comment>
<dbReference type="GO" id="GO:0005886">
    <property type="term" value="C:plasma membrane"/>
    <property type="evidence" value="ECO:0007669"/>
    <property type="project" value="UniProtKB-SubCell"/>
</dbReference>
<name>A0A328ATN8_9CAUL</name>
<evidence type="ECO:0000256" key="5">
    <source>
        <dbReference type="ARBA" id="ARBA00022989"/>
    </source>
</evidence>
<dbReference type="Gene3D" id="1.10.3720.10">
    <property type="entry name" value="MetI-like"/>
    <property type="match status" value="1"/>
</dbReference>
<dbReference type="InterPro" id="IPR000515">
    <property type="entry name" value="MetI-like"/>
</dbReference>
<dbReference type="CDD" id="cd06261">
    <property type="entry name" value="TM_PBP2"/>
    <property type="match status" value="1"/>
</dbReference>
<proteinExistence type="inferred from homology"/>
<comment type="caution">
    <text evidence="11">The sequence shown here is derived from an EMBL/GenBank/DDBJ whole genome shotgun (WGS) entry which is preliminary data.</text>
</comment>
<comment type="subcellular location">
    <subcellularLocation>
        <location evidence="1">Cell membrane</location>
        <topology evidence="1">Multi-pass membrane protein</topology>
    </subcellularLocation>
</comment>